<dbReference type="InterPro" id="IPR017900">
    <property type="entry name" value="4Fe4S_Fe_S_CS"/>
</dbReference>
<name>A0A1I4KCD7_9RHOB</name>
<dbReference type="GO" id="GO:0046872">
    <property type="term" value="F:metal ion binding"/>
    <property type="evidence" value="ECO:0007669"/>
    <property type="project" value="UniProtKB-KW"/>
</dbReference>
<feature type="binding site" evidence="8">
    <location>
        <position position="148"/>
    </location>
    <ligand>
        <name>[4Fe-4S] cluster</name>
        <dbReference type="ChEBI" id="CHEBI:49883"/>
        <label>3</label>
    </ligand>
</feature>
<keyword evidence="11" id="KW-1185">Reference proteome</keyword>
<evidence type="ECO:0000256" key="6">
    <source>
        <dbReference type="ARBA" id="ARBA00023004"/>
    </source>
</evidence>
<sequence length="168" mass="18170">MSHKPARRSFLRGRFTRSNVMRPPGALTPDDFAETCTKCDACIKACPEAIIFHDEDGLPKVDLAKGECTFCGVCASVCEPEAILPASGWNWRAKPTSSCLNLQGITCRTCEDQCEQRAIRFRPQLNGRADITFDSDSCIGCGACAAACPAGAVAFHQVTPQHSEEKPC</sequence>
<feature type="binding site" evidence="8">
    <location>
        <position position="42"/>
    </location>
    <ligand>
        <name>[4Fe-4S] cluster</name>
        <dbReference type="ChEBI" id="CHEBI:49883"/>
        <label>1</label>
    </ligand>
</feature>
<feature type="binding site" evidence="8">
    <location>
        <position position="36"/>
    </location>
    <ligand>
        <name>[4Fe-4S] cluster</name>
        <dbReference type="ChEBI" id="CHEBI:49883"/>
        <label>1</label>
    </ligand>
</feature>
<dbReference type="InterPro" id="IPR004496">
    <property type="entry name" value="NapF"/>
</dbReference>
<evidence type="ECO:0000256" key="4">
    <source>
        <dbReference type="ARBA" id="ARBA00022737"/>
    </source>
</evidence>
<keyword evidence="4 8" id="KW-0677">Repeat</keyword>
<gene>
    <name evidence="8" type="primary">napF</name>
    <name evidence="10" type="ORF">SAMN04488042_1011421</name>
</gene>
<accession>A0A1I4KCD7</accession>
<feature type="binding site" evidence="8">
    <location>
        <position position="78"/>
    </location>
    <ligand>
        <name>[4Fe-4S] cluster</name>
        <dbReference type="ChEBI" id="CHEBI:49883"/>
        <label>2</label>
    </ligand>
</feature>
<keyword evidence="5" id="KW-0249">Electron transport</keyword>
<evidence type="ECO:0000256" key="7">
    <source>
        <dbReference type="ARBA" id="ARBA00023014"/>
    </source>
</evidence>
<keyword evidence="1" id="KW-0813">Transport</keyword>
<feature type="binding site" evidence="8">
    <location>
        <position position="138"/>
    </location>
    <ligand>
        <name>[4Fe-4S] cluster</name>
        <dbReference type="ChEBI" id="CHEBI:49883"/>
        <label>3</label>
    </ligand>
</feature>
<protein>
    <recommendedName>
        <fullName evidence="8">Ferredoxin-type protein NapF</fullName>
    </recommendedName>
</protein>
<feature type="binding site" evidence="8">
    <location>
        <position position="141"/>
    </location>
    <ligand>
        <name>[4Fe-4S] cluster</name>
        <dbReference type="ChEBI" id="CHEBI:49883"/>
        <label>3</label>
    </ligand>
</feature>
<organism evidence="10 11">
    <name type="scientific">Shimia aestuarii</name>
    <dbReference type="NCBI Taxonomy" id="254406"/>
    <lineage>
        <taxon>Bacteria</taxon>
        <taxon>Pseudomonadati</taxon>
        <taxon>Pseudomonadota</taxon>
        <taxon>Alphaproteobacteria</taxon>
        <taxon>Rhodobacterales</taxon>
        <taxon>Roseobacteraceae</taxon>
    </lineage>
</organism>
<comment type="subcellular location">
    <subcellularLocation>
        <location evidence="8">Cytoplasm</location>
    </subcellularLocation>
</comment>
<evidence type="ECO:0000256" key="5">
    <source>
        <dbReference type="ARBA" id="ARBA00022982"/>
    </source>
</evidence>
<keyword evidence="3 8" id="KW-0479">Metal-binding</keyword>
<dbReference type="EMBL" id="FOTQ01000001">
    <property type="protein sequence ID" value="SFL76465.1"/>
    <property type="molecule type" value="Genomic_DNA"/>
</dbReference>
<reference evidence="10 11" key="1">
    <citation type="submission" date="2016-10" db="EMBL/GenBank/DDBJ databases">
        <authorList>
            <person name="de Groot N.N."/>
        </authorList>
    </citation>
    <scope>NUCLEOTIDE SEQUENCE [LARGE SCALE GENOMIC DNA]</scope>
    <source>
        <strain evidence="10 11">DSM 15283</strain>
    </source>
</reference>
<feature type="binding site" evidence="8">
    <location>
        <position position="39"/>
    </location>
    <ligand>
        <name>[4Fe-4S] cluster</name>
        <dbReference type="ChEBI" id="CHEBI:49883"/>
        <label>1</label>
    </ligand>
</feature>
<dbReference type="OrthoDB" id="9800445at2"/>
<evidence type="ECO:0000256" key="8">
    <source>
        <dbReference type="HAMAP-Rule" id="MF_02201"/>
    </source>
</evidence>
<dbReference type="HAMAP" id="MF_02201">
    <property type="entry name" value="NapF"/>
    <property type="match status" value="1"/>
</dbReference>
<feature type="binding site" evidence="8">
    <location>
        <position position="74"/>
    </location>
    <ligand>
        <name>[4Fe-4S] cluster</name>
        <dbReference type="ChEBI" id="CHEBI:49883"/>
        <label>2</label>
    </ligand>
</feature>
<dbReference type="NCBIfam" id="TIGR00402">
    <property type="entry name" value="napF"/>
    <property type="match status" value="1"/>
</dbReference>
<evidence type="ECO:0000313" key="11">
    <source>
        <dbReference type="Proteomes" id="UP000199144"/>
    </source>
</evidence>
<feature type="binding site" evidence="8">
    <location>
        <position position="71"/>
    </location>
    <ligand>
        <name>[4Fe-4S] cluster</name>
        <dbReference type="ChEBI" id="CHEBI:49883"/>
        <label>2</label>
    </ligand>
</feature>
<keyword evidence="2 8" id="KW-0004">4Fe-4S</keyword>
<feature type="binding site" evidence="8">
    <location>
        <position position="144"/>
    </location>
    <ligand>
        <name>[4Fe-4S] cluster</name>
        <dbReference type="ChEBI" id="CHEBI:49883"/>
        <label>3</label>
    </ligand>
</feature>
<dbReference type="PANTHER" id="PTHR43687:SF6">
    <property type="entry name" value="L-ASPARTATE SEMIALDEHYDE SULFURTRANSFERASE IRON-SULFUR SUBUNIT"/>
    <property type="match status" value="1"/>
</dbReference>
<dbReference type="STRING" id="254406.SAMN04488042_1011421"/>
<evidence type="ECO:0000313" key="10">
    <source>
        <dbReference type="EMBL" id="SFL76465.1"/>
    </source>
</evidence>
<evidence type="ECO:0000259" key="9">
    <source>
        <dbReference type="PROSITE" id="PS51379"/>
    </source>
</evidence>
<dbReference type="Pfam" id="PF12838">
    <property type="entry name" value="Fer4_7"/>
    <property type="match status" value="2"/>
</dbReference>
<dbReference type="GO" id="GO:0005737">
    <property type="term" value="C:cytoplasm"/>
    <property type="evidence" value="ECO:0007669"/>
    <property type="project" value="UniProtKB-SubCell"/>
</dbReference>
<feature type="binding site" evidence="8">
    <location>
        <position position="46"/>
    </location>
    <ligand>
        <name>[4Fe-4S] cluster</name>
        <dbReference type="ChEBI" id="CHEBI:49883"/>
        <label>1</label>
    </ligand>
</feature>
<proteinExistence type="inferred from homology"/>
<dbReference type="InterPro" id="IPR050572">
    <property type="entry name" value="Fe-S_Ferredoxin"/>
</dbReference>
<feature type="domain" description="4Fe-4S ferredoxin-type" evidence="9">
    <location>
        <begin position="57"/>
        <end position="88"/>
    </location>
</feature>
<dbReference type="PANTHER" id="PTHR43687">
    <property type="entry name" value="ADENYLYLSULFATE REDUCTASE, BETA SUBUNIT"/>
    <property type="match status" value="1"/>
</dbReference>
<dbReference type="Gene3D" id="3.30.70.20">
    <property type="match status" value="2"/>
</dbReference>
<dbReference type="CDD" id="cd10564">
    <property type="entry name" value="NapF_like"/>
    <property type="match status" value="1"/>
</dbReference>
<keyword evidence="7 8" id="KW-0411">Iron-sulfur</keyword>
<keyword evidence="8" id="KW-0963">Cytoplasm</keyword>
<feature type="domain" description="4Fe-4S ferredoxin-type" evidence="9">
    <location>
        <begin position="129"/>
        <end position="158"/>
    </location>
</feature>
<evidence type="ECO:0000256" key="1">
    <source>
        <dbReference type="ARBA" id="ARBA00022448"/>
    </source>
</evidence>
<dbReference type="PROSITE" id="PS51379">
    <property type="entry name" value="4FE4S_FER_2"/>
    <property type="match status" value="3"/>
</dbReference>
<dbReference type="InterPro" id="IPR017896">
    <property type="entry name" value="4Fe4S_Fe-S-bd"/>
</dbReference>
<comment type="function">
    <text evidence="8">Could be involved in the maturation of NapA, the catalytic subunit of the periplasmic nitrate reductase, before its export into the periplasm.</text>
</comment>
<dbReference type="SUPFAM" id="SSF54862">
    <property type="entry name" value="4Fe-4S ferredoxins"/>
    <property type="match status" value="1"/>
</dbReference>
<dbReference type="Proteomes" id="UP000199144">
    <property type="component" value="Unassembled WGS sequence"/>
</dbReference>
<feature type="domain" description="4Fe-4S ferredoxin-type" evidence="9">
    <location>
        <begin position="25"/>
        <end position="56"/>
    </location>
</feature>
<evidence type="ECO:0000256" key="3">
    <source>
        <dbReference type="ARBA" id="ARBA00022723"/>
    </source>
</evidence>
<dbReference type="RefSeq" id="WP_093092150.1">
    <property type="nucleotide sequence ID" value="NZ_FOTQ01000001.1"/>
</dbReference>
<evidence type="ECO:0000256" key="2">
    <source>
        <dbReference type="ARBA" id="ARBA00022485"/>
    </source>
</evidence>
<keyword evidence="6 8" id="KW-0408">Iron</keyword>
<comment type="similarity">
    <text evidence="8">Belongs to the NapF family.</text>
</comment>
<dbReference type="PROSITE" id="PS00198">
    <property type="entry name" value="4FE4S_FER_1"/>
    <property type="match status" value="1"/>
</dbReference>
<comment type="subunit">
    <text evidence="8">Interacts with the cytoplasmic NapA precursor.</text>
</comment>
<dbReference type="AlphaFoldDB" id="A0A1I4KCD7"/>
<dbReference type="GO" id="GO:0051539">
    <property type="term" value="F:4 iron, 4 sulfur cluster binding"/>
    <property type="evidence" value="ECO:0007669"/>
    <property type="project" value="UniProtKB-UniRule"/>
</dbReference>
<feature type="binding site" evidence="8">
    <location>
        <position position="68"/>
    </location>
    <ligand>
        <name>[4Fe-4S] cluster</name>
        <dbReference type="ChEBI" id="CHEBI:49883"/>
        <label>2</label>
    </ligand>
</feature>
<comment type="cofactor">
    <cofactor evidence="8">
        <name>[4Fe-4S] cluster</name>
        <dbReference type="ChEBI" id="CHEBI:49883"/>
    </cofactor>
</comment>